<keyword evidence="2" id="KW-0813">Transport</keyword>
<evidence type="ECO:0000313" key="8">
    <source>
        <dbReference type="EMBL" id="MDX7998673.1"/>
    </source>
</evidence>
<feature type="domain" description="Major facilitator superfamily (MFS) profile" evidence="7">
    <location>
        <begin position="20"/>
        <end position="398"/>
    </location>
</feature>
<evidence type="ECO:0000313" key="9">
    <source>
        <dbReference type="Proteomes" id="UP001271640"/>
    </source>
</evidence>
<dbReference type="PROSITE" id="PS50850">
    <property type="entry name" value="MFS"/>
    <property type="match status" value="1"/>
</dbReference>
<feature type="transmembrane region" description="Helical" evidence="6">
    <location>
        <begin position="374"/>
        <end position="393"/>
    </location>
</feature>
<dbReference type="InterPro" id="IPR020846">
    <property type="entry name" value="MFS_dom"/>
</dbReference>
<organism evidence="8 9">
    <name type="scientific">Xenorhabdus littoralis</name>
    <dbReference type="NCBI Taxonomy" id="2582835"/>
    <lineage>
        <taxon>Bacteria</taxon>
        <taxon>Pseudomonadati</taxon>
        <taxon>Pseudomonadota</taxon>
        <taxon>Gammaproteobacteria</taxon>
        <taxon>Enterobacterales</taxon>
        <taxon>Morganellaceae</taxon>
        <taxon>Xenorhabdus</taxon>
    </lineage>
</organism>
<feature type="transmembrane region" description="Helical" evidence="6">
    <location>
        <begin position="314"/>
        <end position="335"/>
    </location>
</feature>
<evidence type="ECO:0000256" key="6">
    <source>
        <dbReference type="SAM" id="Phobius"/>
    </source>
</evidence>
<feature type="transmembrane region" description="Helical" evidence="6">
    <location>
        <begin position="286"/>
        <end position="308"/>
    </location>
</feature>
<evidence type="ECO:0000256" key="1">
    <source>
        <dbReference type="ARBA" id="ARBA00004141"/>
    </source>
</evidence>
<gene>
    <name evidence="8" type="ORF">FE394_05580</name>
</gene>
<keyword evidence="5 6" id="KW-0472">Membrane</keyword>
<comment type="subcellular location">
    <subcellularLocation>
        <location evidence="1">Membrane</location>
        <topology evidence="1">Multi-pass membrane protein</topology>
    </subcellularLocation>
</comment>
<keyword evidence="4 6" id="KW-1133">Transmembrane helix</keyword>
<reference evidence="9" key="1">
    <citation type="journal article" date="2024" name="Toxins">
        <title>Genome Sequence Analysis of Native Xenorhabdus Strains Isolated from Entomopathogenic Nematodes in Argentina.</title>
        <authorList>
            <person name="Palma L."/>
            <person name="Frizzo L."/>
            <person name="Kaiser S."/>
            <person name="Berry C."/>
            <person name="Caballero P."/>
            <person name="Bode H.B."/>
            <person name="Del Valle E.E."/>
        </authorList>
    </citation>
    <scope>NUCLEOTIDE SEQUENCE [LARGE SCALE GENOMIC DNA]</scope>
    <source>
        <strain evidence="9">Reich</strain>
    </source>
</reference>
<dbReference type="PANTHER" id="PTHR42718">
    <property type="entry name" value="MAJOR FACILITATOR SUPERFAMILY MULTIDRUG TRANSPORTER MFSC"/>
    <property type="match status" value="1"/>
</dbReference>
<dbReference type="Pfam" id="PF07690">
    <property type="entry name" value="MFS_1"/>
    <property type="match status" value="1"/>
</dbReference>
<accession>A0ABU4SJ36</accession>
<evidence type="ECO:0000259" key="7">
    <source>
        <dbReference type="PROSITE" id="PS50850"/>
    </source>
</evidence>
<feature type="transmembrane region" description="Helical" evidence="6">
    <location>
        <begin position="111"/>
        <end position="132"/>
    </location>
</feature>
<feature type="transmembrane region" description="Helical" evidence="6">
    <location>
        <begin position="220"/>
        <end position="239"/>
    </location>
</feature>
<dbReference type="SUPFAM" id="SSF103473">
    <property type="entry name" value="MFS general substrate transporter"/>
    <property type="match status" value="1"/>
</dbReference>
<dbReference type="InterPro" id="IPR011701">
    <property type="entry name" value="MFS"/>
</dbReference>
<feature type="transmembrane region" description="Helical" evidence="6">
    <location>
        <begin position="56"/>
        <end position="74"/>
    </location>
</feature>
<protein>
    <submittedName>
        <fullName evidence="8">Multidrug effflux MFS transporter</fullName>
    </submittedName>
</protein>
<feature type="transmembrane region" description="Helical" evidence="6">
    <location>
        <begin position="347"/>
        <end position="368"/>
    </location>
</feature>
<comment type="caution">
    <text evidence="8">The sequence shown here is derived from an EMBL/GenBank/DDBJ whole genome shotgun (WGS) entry which is preliminary data.</text>
</comment>
<evidence type="ECO:0000256" key="2">
    <source>
        <dbReference type="ARBA" id="ARBA00022448"/>
    </source>
</evidence>
<dbReference type="InterPro" id="IPR036259">
    <property type="entry name" value="MFS_trans_sf"/>
</dbReference>
<dbReference type="Gene3D" id="1.20.1720.10">
    <property type="entry name" value="Multidrug resistance protein D"/>
    <property type="match status" value="1"/>
</dbReference>
<evidence type="ECO:0000256" key="5">
    <source>
        <dbReference type="ARBA" id="ARBA00023136"/>
    </source>
</evidence>
<feature type="transmembrane region" description="Helical" evidence="6">
    <location>
        <begin position="144"/>
        <end position="166"/>
    </location>
</feature>
<evidence type="ECO:0000256" key="3">
    <source>
        <dbReference type="ARBA" id="ARBA00022692"/>
    </source>
</evidence>
<feature type="transmembrane region" description="Helical" evidence="6">
    <location>
        <begin position="20"/>
        <end position="41"/>
    </location>
</feature>
<proteinExistence type="predicted"/>
<feature type="transmembrane region" description="Helical" evidence="6">
    <location>
        <begin position="172"/>
        <end position="193"/>
    </location>
</feature>
<dbReference type="PANTHER" id="PTHR42718:SF9">
    <property type="entry name" value="MAJOR FACILITATOR SUPERFAMILY MULTIDRUG TRANSPORTER MFSC"/>
    <property type="match status" value="1"/>
</dbReference>
<evidence type="ECO:0000256" key="4">
    <source>
        <dbReference type="ARBA" id="ARBA00022989"/>
    </source>
</evidence>
<name>A0ABU4SJ36_9GAMM</name>
<dbReference type="EMBL" id="VCDP01000017">
    <property type="protein sequence ID" value="MDX7998673.1"/>
    <property type="molecule type" value="Genomic_DNA"/>
</dbReference>
<sequence>MLLLLNKEFNMGIRLKKEYIIFIAFITVFLAQLGISMYLPALPLIAETLSAQQQDIALSFPAFLIGMAVLMLIWGGLGEKYGRKRVLSIAILFYSLCSLAIPMVSNTEMFIFLRFLQGMGAGGMTILSRILIKDHFSGDRLAKSLSWLSISFVISVGIGQFLGAVVTKLWGWQAIFFSLTITTLVLLSLFSLIKFPEVQLTPSPLSFKLTYVTILRCKQFLLPALAGALGYGIVVTFNTNAPFIFQTQLQWNAYEYGLLGWPISMTYFLGALIVSRYVVRKGRELIILIGLGILLFGCSVMLLGGIFYSALLLWLPYCVAIIGQAIIYPISMSIAIEKSPVEGGYPVALCGFIHQVMAATIGVIASLLPSQYPWMTTILMLCLALGVVSCVLYSKSHPIRLDVDRM</sequence>
<dbReference type="Proteomes" id="UP001271640">
    <property type="component" value="Unassembled WGS sequence"/>
</dbReference>
<keyword evidence="9" id="KW-1185">Reference proteome</keyword>
<feature type="transmembrane region" description="Helical" evidence="6">
    <location>
        <begin position="259"/>
        <end position="279"/>
    </location>
</feature>
<feature type="transmembrane region" description="Helical" evidence="6">
    <location>
        <begin position="86"/>
        <end position="105"/>
    </location>
</feature>
<keyword evidence="3 6" id="KW-0812">Transmembrane</keyword>